<sequence>MAVKLNGVTAYTNPSNGLYSTRFQTPLLDSGGCVLYNWCAYLMLNRKKSASSATASISACGVLRNHLFVVARIDLGFEVSVVVLLAANHERDFGRGVGEREQLALEQVPVKLVVLGERLDDLVRDVLWRLEVGQLGHSASVQQQERAHGKL</sequence>
<proteinExistence type="predicted"/>
<reference evidence="1" key="2">
    <citation type="submission" date="2021-01" db="EMBL/GenBank/DDBJ databases">
        <authorList>
            <person name="Schikora-Tamarit M.A."/>
        </authorList>
    </citation>
    <scope>NUCLEOTIDE SEQUENCE</scope>
    <source>
        <strain evidence="1">NCAIM Y.01608</strain>
    </source>
</reference>
<comment type="caution">
    <text evidence="1">The sequence shown here is derived from an EMBL/GenBank/DDBJ whole genome shotgun (WGS) entry which is preliminary data.</text>
</comment>
<evidence type="ECO:0000313" key="1">
    <source>
        <dbReference type="EMBL" id="KAH3664974.1"/>
    </source>
</evidence>
<organism evidence="1 2">
    <name type="scientific">Ogataea polymorpha</name>
    <dbReference type="NCBI Taxonomy" id="460523"/>
    <lineage>
        <taxon>Eukaryota</taxon>
        <taxon>Fungi</taxon>
        <taxon>Dikarya</taxon>
        <taxon>Ascomycota</taxon>
        <taxon>Saccharomycotina</taxon>
        <taxon>Pichiomycetes</taxon>
        <taxon>Pichiales</taxon>
        <taxon>Pichiaceae</taxon>
        <taxon>Ogataea</taxon>
    </lineage>
</organism>
<gene>
    <name evidence="1" type="ORF">OGATHE_003789</name>
</gene>
<dbReference type="AlphaFoldDB" id="A0A9P8P4N7"/>
<dbReference type="Proteomes" id="UP000788993">
    <property type="component" value="Unassembled WGS sequence"/>
</dbReference>
<name>A0A9P8P4N7_9ASCO</name>
<keyword evidence="2" id="KW-1185">Reference proteome</keyword>
<dbReference type="EMBL" id="JAEUBD010001178">
    <property type="protein sequence ID" value="KAH3664974.1"/>
    <property type="molecule type" value="Genomic_DNA"/>
</dbReference>
<protein>
    <submittedName>
        <fullName evidence="1">Uncharacterized protein</fullName>
    </submittedName>
</protein>
<accession>A0A9P8P4N7</accession>
<evidence type="ECO:0000313" key="2">
    <source>
        <dbReference type="Proteomes" id="UP000788993"/>
    </source>
</evidence>
<reference evidence="1" key="1">
    <citation type="journal article" date="2021" name="Open Biol.">
        <title>Shared evolutionary footprints suggest mitochondrial oxidative damage underlies multiple complex I losses in fungi.</title>
        <authorList>
            <person name="Schikora-Tamarit M.A."/>
            <person name="Marcet-Houben M."/>
            <person name="Nosek J."/>
            <person name="Gabaldon T."/>
        </authorList>
    </citation>
    <scope>NUCLEOTIDE SEQUENCE</scope>
    <source>
        <strain evidence="1">NCAIM Y.01608</strain>
    </source>
</reference>